<evidence type="ECO:0000313" key="2">
    <source>
        <dbReference type="EMBL" id="KAJ5152060.1"/>
    </source>
</evidence>
<accession>A0A9W9LFD1</accession>
<dbReference type="Proteomes" id="UP001146351">
    <property type="component" value="Unassembled WGS sequence"/>
</dbReference>
<evidence type="ECO:0000256" key="1">
    <source>
        <dbReference type="SAM" id="MobiDB-lite"/>
    </source>
</evidence>
<feature type="region of interest" description="Disordered" evidence="1">
    <location>
        <begin position="1"/>
        <end position="104"/>
    </location>
</feature>
<dbReference type="OrthoDB" id="4838614at2759"/>
<gene>
    <name evidence="2" type="ORF">N7492_010355</name>
</gene>
<dbReference type="AlphaFoldDB" id="A0A9W9LFD1"/>
<name>A0A9W9LFD1_9EURO</name>
<reference evidence="2" key="2">
    <citation type="journal article" date="2023" name="IMA Fungus">
        <title>Comparative genomic study of the Penicillium genus elucidates a diverse pangenome and 15 lateral gene transfer events.</title>
        <authorList>
            <person name="Petersen C."/>
            <person name="Sorensen T."/>
            <person name="Nielsen M.R."/>
            <person name="Sondergaard T.E."/>
            <person name="Sorensen J.L."/>
            <person name="Fitzpatrick D.A."/>
            <person name="Frisvad J.C."/>
            <person name="Nielsen K.L."/>
        </authorList>
    </citation>
    <scope>NUCLEOTIDE SEQUENCE</scope>
    <source>
        <strain evidence="2">IBT 21917</strain>
    </source>
</reference>
<sequence length="278" mass="31501">MAQYTDFFKKHPVSRQSTRGKSGRQDVNDIFDPPDNDWKLAPARRDHTPAAPDASKQTIPPEPERIQVRHRRLESKSSDSDSDSDSSDPESKSPPGRSPPSCDAQIFCNPAIAQKDITLHFEMDVGDDIEGLLEELGRLKRLGWFNEALEYFEKNVKDHLDLPLVTIEYADLLIEQGAHQRFQELVRSKQLPPPRTSKIITGFSEDIDLYAAHCALLRQLSDDAFEGSSRQNLIFERMKSITHYLSERADQDFTPTAKENARLPLDSTEVRSKSPGMP</sequence>
<reference evidence="2" key="1">
    <citation type="submission" date="2022-11" db="EMBL/GenBank/DDBJ databases">
        <authorList>
            <person name="Petersen C."/>
        </authorList>
    </citation>
    <scope>NUCLEOTIDE SEQUENCE</scope>
    <source>
        <strain evidence="2">IBT 21917</strain>
    </source>
</reference>
<keyword evidence="3" id="KW-1185">Reference proteome</keyword>
<protein>
    <submittedName>
        <fullName evidence="2">Uncharacterized protein</fullName>
    </submittedName>
</protein>
<feature type="region of interest" description="Disordered" evidence="1">
    <location>
        <begin position="251"/>
        <end position="278"/>
    </location>
</feature>
<evidence type="ECO:0000313" key="3">
    <source>
        <dbReference type="Proteomes" id="UP001146351"/>
    </source>
</evidence>
<dbReference type="EMBL" id="JAPQKO010000008">
    <property type="protein sequence ID" value="KAJ5152060.1"/>
    <property type="molecule type" value="Genomic_DNA"/>
</dbReference>
<comment type="caution">
    <text evidence="2">The sequence shown here is derived from an EMBL/GenBank/DDBJ whole genome shotgun (WGS) entry which is preliminary data.</text>
</comment>
<organism evidence="2 3">
    <name type="scientific">Penicillium capsulatum</name>
    <dbReference type="NCBI Taxonomy" id="69766"/>
    <lineage>
        <taxon>Eukaryota</taxon>
        <taxon>Fungi</taxon>
        <taxon>Dikarya</taxon>
        <taxon>Ascomycota</taxon>
        <taxon>Pezizomycotina</taxon>
        <taxon>Eurotiomycetes</taxon>
        <taxon>Eurotiomycetidae</taxon>
        <taxon>Eurotiales</taxon>
        <taxon>Aspergillaceae</taxon>
        <taxon>Penicillium</taxon>
    </lineage>
</organism>
<proteinExistence type="predicted"/>